<dbReference type="InterPro" id="IPR035906">
    <property type="entry name" value="MetI-like_sf"/>
</dbReference>
<evidence type="ECO:0000256" key="7">
    <source>
        <dbReference type="SAM" id="Phobius"/>
    </source>
</evidence>
<dbReference type="SUPFAM" id="SSF161098">
    <property type="entry name" value="MetI-like"/>
    <property type="match status" value="1"/>
</dbReference>
<evidence type="ECO:0000256" key="6">
    <source>
        <dbReference type="ARBA" id="ARBA00023136"/>
    </source>
</evidence>
<dbReference type="InterPro" id="IPR000515">
    <property type="entry name" value="MetI-like"/>
</dbReference>
<feature type="transmembrane region" description="Helical" evidence="7">
    <location>
        <begin position="279"/>
        <end position="298"/>
    </location>
</feature>
<accession>A0A644YB08</accession>
<comment type="subcellular location">
    <subcellularLocation>
        <location evidence="1">Cell membrane</location>
        <topology evidence="1">Multi-pass membrane protein</topology>
    </subcellularLocation>
</comment>
<keyword evidence="3" id="KW-1003">Cell membrane</keyword>
<sequence>MKYAAKKLAALLATMLAVSFLAFAAFQVVAGDPATDRLGTEATPQRVAELRHEMGLDRPFLVQYGSWLGGFVTGDPGQSYSGGPVADLLSARLPVTLTLSLMAFALTLALALPLGLRSVRRGGRLEGAVNTVANQFLMALPPFFTGILLTWLFSILLHWFRHGAFPGFEADVGGSVWYLLFPAVALAIPRVAQTVRMLRSTVLAEMDKDYVRTAIARGNDRSGVLYRHVLKNSLVPVVTFLAQTMAEIVAGSIVVEQVFNLPGLGRLLLTSISGRDYPTVQAIVVILALWVVVANTAADLINRFIDPRLGGART</sequence>
<keyword evidence="4 7" id="KW-0812">Transmembrane</keyword>
<dbReference type="AlphaFoldDB" id="A0A644YB08"/>
<feature type="transmembrane region" description="Helical" evidence="7">
    <location>
        <begin position="172"/>
        <end position="192"/>
    </location>
</feature>
<evidence type="ECO:0000256" key="1">
    <source>
        <dbReference type="ARBA" id="ARBA00004651"/>
    </source>
</evidence>
<protein>
    <submittedName>
        <fullName evidence="9">Nickel transport system permease protein NikB</fullName>
    </submittedName>
</protein>
<dbReference type="PANTHER" id="PTHR43163:SF6">
    <property type="entry name" value="DIPEPTIDE TRANSPORT SYSTEM PERMEASE PROTEIN DPPB-RELATED"/>
    <property type="match status" value="1"/>
</dbReference>
<evidence type="ECO:0000256" key="5">
    <source>
        <dbReference type="ARBA" id="ARBA00022989"/>
    </source>
</evidence>
<keyword evidence="6 7" id="KW-0472">Membrane</keyword>
<dbReference type="CDD" id="cd06261">
    <property type="entry name" value="TM_PBP2"/>
    <property type="match status" value="1"/>
</dbReference>
<evidence type="ECO:0000256" key="4">
    <source>
        <dbReference type="ARBA" id="ARBA00022692"/>
    </source>
</evidence>
<feature type="transmembrane region" description="Helical" evidence="7">
    <location>
        <begin position="234"/>
        <end position="259"/>
    </location>
</feature>
<evidence type="ECO:0000256" key="3">
    <source>
        <dbReference type="ARBA" id="ARBA00022475"/>
    </source>
</evidence>
<evidence type="ECO:0000259" key="8">
    <source>
        <dbReference type="PROSITE" id="PS50928"/>
    </source>
</evidence>
<dbReference type="Gene3D" id="1.10.3720.10">
    <property type="entry name" value="MetI-like"/>
    <property type="match status" value="1"/>
</dbReference>
<reference evidence="9" key="1">
    <citation type="submission" date="2019-08" db="EMBL/GenBank/DDBJ databases">
        <authorList>
            <person name="Kucharzyk K."/>
            <person name="Murdoch R.W."/>
            <person name="Higgins S."/>
            <person name="Loffler F."/>
        </authorList>
    </citation>
    <scope>NUCLEOTIDE SEQUENCE</scope>
</reference>
<dbReference type="GO" id="GO:0055085">
    <property type="term" value="P:transmembrane transport"/>
    <property type="evidence" value="ECO:0007669"/>
    <property type="project" value="InterPro"/>
</dbReference>
<evidence type="ECO:0000313" key="9">
    <source>
        <dbReference type="EMBL" id="MPM25680.1"/>
    </source>
</evidence>
<proteinExistence type="predicted"/>
<organism evidence="9">
    <name type="scientific">bioreactor metagenome</name>
    <dbReference type="NCBI Taxonomy" id="1076179"/>
    <lineage>
        <taxon>unclassified sequences</taxon>
        <taxon>metagenomes</taxon>
        <taxon>ecological metagenomes</taxon>
    </lineage>
</organism>
<dbReference type="Pfam" id="PF19300">
    <property type="entry name" value="BPD_transp_1_N"/>
    <property type="match status" value="1"/>
</dbReference>
<dbReference type="GO" id="GO:0005886">
    <property type="term" value="C:plasma membrane"/>
    <property type="evidence" value="ECO:0007669"/>
    <property type="project" value="UniProtKB-SubCell"/>
</dbReference>
<name>A0A644YB08_9ZZZZ</name>
<feature type="transmembrane region" description="Helical" evidence="7">
    <location>
        <begin position="136"/>
        <end position="160"/>
    </location>
</feature>
<keyword evidence="2" id="KW-0813">Transport</keyword>
<feature type="domain" description="ABC transmembrane type-1" evidence="8">
    <location>
        <begin position="93"/>
        <end position="298"/>
    </location>
</feature>
<evidence type="ECO:0000256" key="2">
    <source>
        <dbReference type="ARBA" id="ARBA00022448"/>
    </source>
</evidence>
<dbReference type="PROSITE" id="PS50928">
    <property type="entry name" value="ABC_TM1"/>
    <property type="match status" value="1"/>
</dbReference>
<feature type="transmembrane region" description="Helical" evidence="7">
    <location>
        <begin position="97"/>
        <end position="116"/>
    </location>
</feature>
<dbReference type="EMBL" id="VSSQ01004553">
    <property type="protein sequence ID" value="MPM25680.1"/>
    <property type="molecule type" value="Genomic_DNA"/>
</dbReference>
<comment type="caution">
    <text evidence="9">The sequence shown here is derived from an EMBL/GenBank/DDBJ whole genome shotgun (WGS) entry which is preliminary data.</text>
</comment>
<dbReference type="Pfam" id="PF00528">
    <property type="entry name" value="BPD_transp_1"/>
    <property type="match status" value="1"/>
</dbReference>
<keyword evidence="5 7" id="KW-1133">Transmembrane helix</keyword>
<gene>
    <name evidence="9" type="primary">nikB_5</name>
    <name evidence="9" type="ORF">SDC9_72179</name>
</gene>
<dbReference type="PANTHER" id="PTHR43163">
    <property type="entry name" value="DIPEPTIDE TRANSPORT SYSTEM PERMEASE PROTEIN DPPB-RELATED"/>
    <property type="match status" value="1"/>
</dbReference>
<dbReference type="InterPro" id="IPR045621">
    <property type="entry name" value="BPD_transp_1_N"/>
</dbReference>